<evidence type="ECO:0000313" key="3">
    <source>
        <dbReference type="Proteomes" id="UP000281553"/>
    </source>
</evidence>
<dbReference type="InterPro" id="IPR018114">
    <property type="entry name" value="TRYPSIN_HIS"/>
</dbReference>
<dbReference type="PANTHER" id="PTHR24257">
    <property type="entry name" value="CHYMOTRYPSIN-LIKE ELASTASE FAMILY MEMBER"/>
    <property type="match status" value="1"/>
</dbReference>
<dbReference type="PROSITE" id="PS50240">
    <property type="entry name" value="TRYPSIN_DOM"/>
    <property type="match status" value="1"/>
</dbReference>
<gene>
    <name evidence="2" type="ORF">DILT_LOCUS129</name>
</gene>
<organism evidence="2 3">
    <name type="scientific">Dibothriocephalus latus</name>
    <name type="common">Fish tapeworm</name>
    <name type="synonym">Diphyllobothrium latum</name>
    <dbReference type="NCBI Taxonomy" id="60516"/>
    <lineage>
        <taxon>Eukaryota</taxon>
        <taxon>Metazoa</taxon>
        <taxon>Spiralia</taxon>
        <taxon>Lophotrochozoa</taxon>
        <taxon>Platyhelminthes</taxon>
        <taxon>Cestoda</taxon>
        <taxon>Eucestoda</taxon>
        <taxon>Diphyllobothriidea</taxon>
        <taxon>Diphyllobothriidae</taxon>
        <taxon>Dibothriocephalus</taxon>
    </lineage>
</organism>
<proteinExistence type="predicted"/>
<protein>
    <recommendedName>
        <fullName evidence="1">Peptidase S1 domain-containing protein</fullName>
    </recommendedName>
</protein>
<dbReference type="SMART" id="SM00020">
    <property type="entry name" value="Tryp_SPc"/>
    <property type="match status" value="1"/>
</dbReference>
<dbReference type="InterPro" id="IPR009003">
    <property type="entry name" value="Peptidase_S1_PA"/>
</dbReference>
<evidence type="ECO:0000259" key="1">
    <source>
        <dbReference type="PROSITE" id="PS50240"/>
    </source>
</evidence>
<dbReference type="PANTHER" id="PTHR24257:SF15">
    <property type="entry name" value="MYELOBLASTIN"/>
    <property type="match status" value="1"/>
</dbReference>
<dbReference type="GO" id="GO:0004252">
    <property type="term" value="F:serine-type endopeptidase activity"/>
    <property type="evidence" value="ECO:0007669"/>
    <property type="project" value="InterPro"/>
</dbReference>
<dbReference type="OrthoDB" id="10004439at2759"/>
<keyword evidence="3" id="KW-1185">Reference proteome</keyword>
<dbReference type="AlphaFoldDB" id="A0A3P6P1D3"/>
<sequence length="261" mass="28988">MLQKEVLYVNSVPNTNTQVGLYSYAFGGYPFCGGTLIAPNWVLTAAHCVTPLFNCNDPPVGTLFNLTELTGQKLVIIAGDHDYTVKTAFKKGRWVQDVILHPNTPKDELMAYDVALLRIEPKLKRSVQVQYACLPEKDLELPTSHWCYFTGWGLVKDASIPGRDMRKTTKLMEGASPTIPTEICKIAEIEVNRERHGCLQGTMTSFAPGDSGGGVHCKDLNGQWVVYGIIGMAHGSGFGHYALFARIGYYTEWIKKIIREN</sequence>
<dbReference type="GO" id="GO:0005615">
    <property type="term" value="C:extracellular space"/>
    <property type="evidence" value="ECO:0007669"/>
    <property type="project" value="TreeGrafter"/>
</dbReference>
<dbReference type="SUPFAM" id="SSF50494">
    <property type="entry name" value="Trypsin-like serine proteases"/>
    <property type="match status" value="1"/>
</dbReference>
<dbReference type="PROSITE" id="PS00134">
    <property type="entry name" value="TRYPSIN_HIS"/>
    <property type="match status" value="1"/>
</dbReference>
<dbReference type="Pfam" id="PF00089">
    <property type="entry name" value="Trypsin"/>
    <property type="match status" value="1"/>
</dbReference>
<dbReference type="CDD" id="cd00190">
    <property type="entry name" value="Tryp_SPc"/>
    <property type="match status" value="1"/>
</dbReference>
<feature type="domain" description="Peptidase S1" evidence="1">
    <location>
        <begin position="18"/>
        <end position="259"/>
    </location>
</feature>
<evidence type="ECO:0000313" key="2">
    <source>
        <dbReference type="EMBL" id="VDK30222.1"/>
    </source>
</evidence>
<accession>A0A3P6P1D3</accession>
<dbReference type="Proteomes" id="UP000281553">
    <property type="component" value="Unassembled WGS sequence"/>
</dbReference>
<dbReference type="EMBL" id="UYRU01000470">
    <property type="protein sequence ID" value="VDK30222.1"/>
    <property type="molecule type" value="Genomic_DNA"/>
</dbReference>
<dbReference type="InterPro" id="IPR001254">
    <property type="entry name" value="Trypsin_dom"/>
</dbReference>
<dbReference type="PRINTS" id="PR00722">
    <property type="entry name" value="CHYMOTRYPSIN"/>
</dbReference>
<reference evidence="2 3" key="1">
    <citation type="submission" date="2018-11" db="EMBL/GenBank/DDBJ databases">
        <authorList>
            <consortium name="Pathogen Informatics"/>
        </authorList>
    </citation>
    <scope>NUCLEOTIDE SEQUENCE [LARGE SCALE GENOMIC DNA]</scope>
</reference>
<dbReference type="InterPro" id="IPR050850">
    <property type="entry name" value="Peptidase_S1_Elastase_sf"/>
</dbReference>
<dbReference type="Gene3D" id="2.40.10.10">
    <property type="entry name" value="Trypsin-like serine proteases"/>
    <property type="match status" value="1"/>
</dbReference>
<dbReference type="InterPro" id="IPR001314">
    <property type="entry name" value="Peptidase_S1A"/>
</dbReference>
<name>A0A3P6P1D3_DIBLA</name>
<dbReference type="GO" id="GO:0006508">
    <property type="term" value="P:proteolysis"/>
    <property type="evidence" value="ECO:0007669"/>
    <property type="project" value="InterPro"/>
</dbReference>
<dbReference type="InterPro" id="IPR043504">
    <property type="entry name" value="Peptidase_S1_PA_chymotrypsin"/>
</dbReference>